<reference evidence="1 2" key="1">
    <citation type="journal article" date="2023" name="Antonie Van Leeuwenhoek">
        <title>Mesoterricola silvestris gen. nov., sp. nov., Mesoterricola sediminis sp. nov., Geothrix oryzae sp. nov., Geothrix edaphica sp. nov., Geothrix rubra sp. nov., and Geothrix limicola sp. nov., six novel members of Acidobacteriota isolated from soils.</title>
        <authorList>
            <person name="Itoh H."/>
            <person name="Sugisawa Y."/>
            <person name="Mise K."/>
            <person name="Xu Z."/>
            <person name="Kuniyasu M."/>
            <person name="Ushijima N."/>
            <person name="Kawano K."/>
            <person name="Kobayashi E."/>
            <person name="Shiratori Y."/>
            <person name="Masuda Y."/>
            <person name="Senoo K."/>
        </authorList>
    </citation>
    <scope>NUCLEOTIDE SEQUENCE [LARGE SCALE GENOMIC DNA]</scope>
    <source>
        <strain evidence="1 2">Red804</strain>
    </source>
</reference>
<name>A0ABQ5QKP9_9BACT</name>
<dbReference type="EMBL" id="BSDE01000007">
    <property type="protein sequence ID" value="GLH74705.1"/>
    <property type="molecule type" value="Genomic_DNA"/>
</dbReference>
<evidence type="ECO:0000313" key="1">
    <source>
        <dbReference type="EMBL" id="GLH74705.1"/>
    </source>
</evidence>
<gene>
    <name evidence="1" type="ORF">GETHLI_32070</name>
</gene>
<dbReference type="Proteomes" id="UP001165069">
    <property type="component" value="Unassembled WGS sequence"/>
</dbReference>
<comment type="caution">
    <text evidence="1">The sequence shown here is derived from an EMBL/GenBank/DDBJ whole genome shotgun (WGS) entry which is preliminary data.</text>
</comment>
<organism evidence="1 2">
    <name type="scientific">Geothrix limicola</name>
    <dbReference type="NCBI Taxonomy" id="2927978"/>
    <lineage>
        <taxon>Bacteria</taxon>
        <taxon>Pseudomonadati</taxon>
        <taxon>Acidobacteriota</taxon>
        <taxon>Holophagae</taxon>
        <taxon>Holophagales</taxon>
        <taxon>Holophagaceae</taxon>
        <taxon>Geothrix</taxon>
    </lineage>
</organism>
<dbReference type="RefSeq" id="WP_285577265.1">
    <property type="nucleotide sequence ID" value="NZ_BSDE01000007.1"/>
</dbReference>
<keyword evidence="2" id="KW-1185">Reference proteome</keyword>
<sequence>MDILTLELLDVTVFQALLELRGLLNDHPGEPLRIQGEDDLVRVNVSGFLEKQGRTVRQVRQGASWELHVAQGARPVPLASAAAPAPPVAPTPRPVLLLRGAFSPGDRALGRRLLLETLSHLESGTPWLCLAHQAVELLEDPRAMAILEGLKGRGIPVHVSASSLAFGGQETGGFDVVPDEGWQKLLIRGGVTVL</sequence>
<proteinExistence type="predicted"/>
<protein>
    <submittedName>
        <fullName evidence="1">Uncharacterized protein</fullName>
    </submittedName>
</protein>
<evidence type="ECO:0000313" key="2">
    <source>
        <dbReference type="Proteomes" id="UP001165069"/>
    </source>
</evidence>
<accession>A0ABQ5QKP9</accession>